<protein>
    <submittedName>
        <fullName evidence="3">Transglutaminase-like superfamily protein</fullName>
    </submittedName>
</protein>
<dbReference type="AlphaFoldDB" id="A0A517Y9F1"/>
<evidence type="ECO:0000313" key="3">
    <source>
        <dbReference type="EMBL" id="QDU26863.1"/>
    </source>
</evidence>
<dbReference type="Gene3D" id="3.10.620.30">
    <property type="match status" value="1"/>
</dbReference>
<organism evidence="3 4">
    <name type="scientific">Anatilimnocola aggregata</name>
    <dbReference type="NCBI Taxonomy" id="2528021"/>
    <lineage>
        <taxon>Bacteria</taxon>
        <taxon>Pseudomonadati</taxon>
        <taxon>Planctomycetota</taxon>
        <taxon>Planctomycetia</taxon>
        <taxon>Pirellulales</taxon>
        <taxon>Pirellulaceae</taxon>
        <taxon>Anatilimnocola</taxon>
    </lineage>
</organism>
<dbReference type="OrthoDB" id="9787782at2"/>
<dbReference type="SMART" id="SM00460">
    <property type="entry name" value="TGc"/>
    <property type="match status" value="1"/>
</dbReference>
<dbReference type="PANTHER" id="PTHR33490">
    <property type="entry name" value="BLR5614 PROTEIN-RELATED"/>
    <property type="match status" value="1"/>
</dbReference>
<feature type="domain" description="Transglutaminase-like" evidence="2">
    <location>
        <begin position="242"/>
        <end position="308"/>
    </location>
</feature>
<keyword evidence="4" id="KW-1185">Reference proteome</keyword>
<dbReference type="Pfam" id="PF08379">
    <property type="entry name" value="Bact_transglu_N"/>
    <property type="match status" value="1"/>
</dbReference>
<dbReference type="InterPro" id="IPR002931">
    <property type="entry name" value="Transglutaminase-like"/>
</dbReference>
<reference evidence="3 4" key="1">
    <citation type="submission" date="2019-02" db="EMBL/GenBank/DDBJ databases">
        <title>Deep-cultivation of Planctomycetes and their phenomic and genomic characterization uncovers novel biology.</title>
        <authorList>
            <person name="Wiegand S."/>
            <person name="Jogler M."/>
            <person name="Boedeker C."/>
            <person name="Pinto D."/>
            <person name="Vollmers J."/>
            <person name="Rivas-Marin E."/>
            <person name="Kohn T."/>
            <person name="Peeters S.H."/>
            <person name="Heuer A."/>
            <person name="Rast P."/>
            <person name="Oberbeckmann S."/>
            <person name="Bunk B."/>
            <person name="Jeske O."/>
            <person name="Meyerdierks A."/>
            <person name="Storesund J.E."/>
            <person name="Kallscheuer N."/>
            <person name="Luecker S."/>
            <person name="Lage O.M."/>
            <person name="Pohl T."/>
            <person name="Merkel B.J."/>
            <person name="Hornburger P."/>
            <person name="Mueller R.-W."/>
            <person name="Bruemmer F."/>
            <person name="Labrenz M."/>
            <person name="Spormann A.M."/>
            <person name="Op den Camp H."/>
            <person name="Overmann J."/>
            <person name="Amann R."/>
            <person name="Jetten M.S.M."/>
            <person name="Mascher T."/>
            <person name="Medema M.H."/>
            <person name="Devos D.P."/>
            <person name="Kaster A.-K."/>
            <person name="Ovreas L."/>
            <person name="Rohde M."/>
            <person name="Galperin M.Y."/>
            <person name="Jogler C."/>
        </authorList>
    </citation>
    <scope>NUCLEOTIDE SEQUENCE [LARGE SCALE GENOMIC DNA]</scope>
    <source>
        <strain evidence="3 4">ETA_A8</strain>
    </source>
</reference>
<dbReference type="KEGG" id="aagg:ETAA8_19470"/>
<dbReference type="SUPFAM" id="SSF54001">
    <property type="entry name" value="Cysteine proteinases"/>
    <property type="match status" value="1"/>
</dbReference>
<gene>
    <name evidence="3" type="ORF">ETAA8_19470</name>
</gene>
<dbReference type="InterPro" id="IPR013589">
    <property type="entry name" value="Bac_transglu_N"/>
</dbReference>
<dbReference type="InterPro" id="IPR038765">
    <property type="entry name" value="Papain-like_cys_pep_sf"/>
</dbReference>
<dbReference type="PANTHER" id="PTHR33490:SF1">
    <property type="entry name" value="SLL1233 PROTEIN"/>
    <property type="match status" value="1"/>
</dbReference>
<name>A0A517Y9F1_9BACT</name>
<feature type="compositionally biased region" description="Low complexity" evidence="1">
    <location>
        <begin position="16"/>
        <end position="46"/>
    </location>
</feature>
<evidence type="ECO:0000256" key="1">
    <source>
        <dbReference type="SAM" id="MobiDB-lite"/>
    </source>
</evidence>
<accession>A0A517Y9F1</accession>
<dbReference type="Pfam" id="PF01841">
    <property type="entry name" value="Transglut_core"/>
    <property type="match status" value="1"/>
</dbReference>
<dbReference type="Proteomes" id="UP000315017">
    <property type="component" value="Chromosome"/>
</dbReference>
<evidence type="ECO:0000313" key="4">
    <source>
        <dbReference type="Proteomes" id="UP000315017"/>
    </source>
</evidence>
<proteinExistence type="predicted"/>
<dbReference type="EMBL" id="CP036274">
    <property type="protein sequence ID" value="QDU26863.1"/>
    <property type="molecule type" value="Genomic_DNA"/>
</dbReference>
<sequence length="354" mass="39281">MTLSAPKTLAPPPQTAPAQHSAASLMPATNSVPAPATAPVANTSTSPPRPVAKSPEPVFSEQVSSQKTRRLKVLHRNLFQYDRSVERSVHRMHLKPFSDAKQRVLSHQLTCQPTAPVIAYEDVFGNSTIRTEILGPYQELTITAESVVELVDDDPFAFANLPIRPAFPVSWMPWELTMLSPYLTSAELPETQLRELYDYAMAFVERNSRDLMETLFAINLTLFREYKYVPGSTALQTTAYDVFTARQGVCQDFANLFICLARLLGIPARYVCGYVYCPQLDSLQSAASHAWVELYIPNVGWKGFDPTNGILPNLDHIRVAVGRHYLDTAPLAGTLYSPAAETMSVHVHVSEESN</sequence>
<evidence type="ECO:0000259" key="2">
    <source>
        <dbReference type="SMART" id="SM00460"/>
    </source>
</evidence>
<feature type="region of interest" description="Disordered" evidence="1">
    <location>
        <begin position="1"/>
        <end position="66"/>
    </location>
</feature>